<reference evidence="9" key="1">
    <citation type="submission" date="2021-05" db="EMBL/GenBank/DDBJ databases">
        <title>Energy efficiency and biological interactions define the core microbiome of deep oligotrophic groundwater.</title>
        <authorList>
            <person name="Mehrshad M."/>
            <person name="Lopez-Fernandez M."/>
            <person name="Bell E."/>
            <person name="Bernier-Latmani R."/>
            <person name="Bertilsson S."/>
            <person name="Dopson M."/>
        </authorList>
    </citation>
    <scope>NUCLEOTIDE SEQUENCE</scope>
    <source>
        <strain evidence="9">Modern_marine.mb.64</strain>
    </source>
</reference>
<dbReference type="GO" id="GO:0030677">
    <property type="term" value="C:ribonuclease P complex"/>
    <property type="evidence" value="ECO:0007669"/>
    <property type="project" value="TreeGrafter"/>
</dbReference>
<dbReference type="NCBIfam" id="TIGR00188">
    <property type="entry name" value="rnpA"/>
    <property type="match status" value="1"/>
</dbReference>
<evidence type="ECO:0000313" key="9">
    <source>
        <dbReference type="EMBL" id="MBU2693324.1"/>
    </source>
</evidence>
<dbReference type="SUPFAM" id="SSF54211">
    <property type="entry name" value="Ribosomal protein S5 domain 2-like"/>
    <property type="match status" value="1"/>
</dbReference>
<dbReference type="EMBL" id="JAHJDP010000118">
    <property type="protein sequence ID" value="MBU2693324.1"/>
    <property type="molecule type" value="Genomic_DNA"/>
</dbReference>
<evidence type="ECO:0000256" key="7">
    <source>
        <dbReference type="HAMAP-Rule" id="MF_00227"/>
    </source>
</evidence>
<dbReference type="InterPro" id="IPR014721">
    <property type="entry name" value="Ribsml_uS5_D2-typ_fold_subgr"/>
</dbReference>
<accession>A0A948W857</accession>
<keyword evidence="5 7" id="KW-0378">Hydrolase</keyword>
<dbReference type="PANTHER" id="PTHR33992:SF1">
    <property type="entry name" value="RIBONUCLEASE P PROTEIN COMPONENT"/>
    <property type="match status" value="1"/>
</dbReference>
<keyword evidence="4 7" id="KW-0255">Endonuclease</keyword>
<evidence type="ECO:0000256" key="6">
    <source>
        <dbReference type="ARBA" id="ARBA00022884"/>
    </source>
</evidence>
<dbReference type="AlphaFoldDB" id="A0A948W857"/>
<dbReference type="EC" id="3.1.26.5" evidence="7 8"/>
<keyword evidence="6 7" id="KW-0694">RNA-binding</keyword>
<evidence type="ECO:0000256" key="3">
    <source>
        <dbReference type="ARBA" id="ARBA00022722"/>
    </source>
</evidence>
<evidence type="ECO:0000256" key="8">
    <source>
        <dbReference type="NCBIfam" id="TIGR00188"/>
    </source>
</evidence>
<comment type="catalytic activity">
    <reaction evidence="7">
        <text>Endonucleolytic cleavage of RNA, removing 5'-extranucleotides from tRNA precursor.</text>
        <dbReference type="EC" id="3.1.26.5"/>
    </reaction>
</comment>
<comment type="subunit">
    <text evidence="7">Consists of a catalytic RNA component (M1 or rnpB) and a protein subunit.</text>
</comment>
<dbReference type="GO" id="GO:0042781">
    <property type="term" value="F:3'-tRNA processing endoribonuclease activity"/>
    <property type="evidence" value="ECO:0007669"/>
    <property type="project" value="TreeGrafter"/>
</dbReference>
<evidence type="ECO:0000256" key="2">
    <source>
        <dbReference type="ARBA" id="ARBA00022694"/>
    </source>
</evidence>
<dbReference type="GO" id="GO:0004526">
    <property type="term" value="F:ribonuclease P activity"/>
    <property type="evidence" value="ECO:0007669"/>
    <property type="project" value="UniProtKB-UniRule"/>
</dbReference>
<dbReference type="GO" id="GO:0001682">
    <property type="term" value="P:tRNA 5'-leader removal"/>
    <property type="evidence" value="ECO:0007669"/>
    <property type="project" value="UniProtKB-UniRule"/>
</dbReference>
<sequence length="123" mass="14054">MAGITSTLRKRRDFQKLYEEGRAYHGVNLVVMIRRTGESPGMLAFVASRRVGSAVRRNRARRILREAFRTLGVDLREEDVHIAFIARATCATVKMQVVRDEMKRILKVAGILRTDTEIDNRPA</sequence>
<comment type="caution">
    <text evidence="9">The sequence shown here is derived from an EMBL/GenBank/DDBJ whole genome shotgun (WGS) entry which is preliminary data.</text>
</comment>
<dbReference type="PROSITE" id="PS00648">
    <property type="entry name" value="RIBONUCLEASE_P"/>
    <property type="match status" value="1"/>
</dbReference>
<name>A0A948W857_UNCEI</name>
<dbReference type="Pfam" id="PF00825">
    <property type="entry name" value="Ribonuclease_P"/>
    <property type="match status" value="1"/>
</dbReference>
<dbReference type="HAMAP" id="MF_00227">
    <property type="entry name" value="RNase_P"/>
    <property type="match status" value="1"/>
</dbReference>
<dbReference type="GO" id="GO:0000049">
    <property type="term" value="F:tRNA binding"/>
    <property type="evidence" value="ECO:0007669"/>
    <property type="project" value="UniProtKB-UniRule"/>
</dbReference>
<comment type="function">
    <text evidence="1 7">RNaseP catalyzes the removal of the 5'-leader sequence from pre-tRNA to produce the mature 5'-terminus. It can also cleave other RNA substrates such as 4.5S RNA. The protein component plays an auxiliary but essential role in vivo by binding to the 5'-leader sequence and broadening the substrate specificity of the ribozyme.</text>
</comment>
<dbReference type="PANTHER" id="PTHR33992">
    <property type="entry name" value="RIBONUCLEASE P PROTEIN COMPONENT"/>
    <property type="match status" value="1"/>
</dbReference>
<gene>
    <name evidence="7 9" type="primary">rnpA</name>
    <name evidence="9" type="ORF">KJ970_20590</name>
</gene>
<evidence type="ECO:0000256" key="4">
    <source>
        <dbReference type="ARBA" id="ARBA00022759"/>
    </source>
</evidence>
<dbReference type="InterPro" id="IPR000100">
    <property type="entry name" value="RNase_P"/>
</dbReference>
<dbReference type="InterPro" id="IPR020539">
    <property type="entry name" value="RNase_P_CS"/>
</dbReference>
<proteinExistence type="inferred from homology"/>
<evidence type="ECO:0000313" key="10">
    <source>
        <dbReference type="Proteomes" id="UP000777784"/>
    </source>
</evidence>
<evidence type="ECO:0000256" key="5">
    <source>
        <dbReference type="ARBA" id="ARBA00022801"/>
    </source>
</evidence>
<organism evidence="9 10">
    <name type="scientific">Eiseniibacteriota bacterium</name>
    <dbReference type="NCBI Taxonomy" id="2212470"/>
    <lineage>
        <taxon>Bacteria</taxon>
        <taxon>Candidatus Eiseniibacteriota</taxon>
    </lineage>
</organism>
<protein>
    <recommendedName>
        <fullName evidence="7 8">Ribonuclease P protein component</fullName>
        <shortName evidence="7">RNase P protein</shortName>
        <shortName evidence="7">RNaseP protein</shortName>
        <ecNumber evidence="7 8">3.1.26.5</ecNumber>
    </recommendedName>
    <alternativeName>
        <fullName evidence="7">Protein C5</fullName>
    </alternativeName>
</protein>
<keyword evidence="2 7" id="KW-0819">tRNA processing</keyword>
<dbReference type="Gene3D" id="3.30.230.10">
    <property type="match status" value="1"/>
</dbReference>
<comment type="similarity">
    <text evidence="7">Belongs to the RnpA family.</text>
</comment>
<keyword evidence="3 7" id="KW-0540">Nuclease</keyword>
<dbReference type="InterPro" id="IPR020568">
    <property type="entry name" value="Ribosomal_Su5_D2-typ_SF"/>
</dbReference>
<dbReference type="Proteomes" id="UP000777784">
    <property type="component" value="Unassembled WGS sequence"/>
</dbReference>
<evidence type="ECO:0000256" key="1">
    <source>
        <dbReference type="ARBA" id="ARBA00002663"/>
    </source>
</evidence>